<dbReference type="EMBL" id="GILB01011291">
    <property type="protein sequence ID" value="NUU91624.1"/>
    <property type="molecule type" value="Transcribed_RNA"/>
</dbReference>
<protein>
    <submittedName>
        <fullName evidence="2">Uncharacterized protein</fullName>
    </submittedName>
</protein>
<sequence>MLYWKRRDNTMRIAQVVRLIVSMKSKEVSLTETCPIFGSSLSAQVHPSMHLLSFLCNMFIVLLFLVYLFSFSYPPSLCSMLLVNQLFSSHFWTQFSRFNL</sequence>
<accession>A0A6M2F2W3</accession>
<evidence type="ECO:0000256" key="1">
    <source>
        <dbReference type="SAM" id="Phobius"/>
    </source>
</evidence>
<evidence type="ECO:0000313" key="2">
    <source>
        <dbReference type="EMBL" id="NUU91624.1"/>
    </source>
</evidence>
<organism evidence="2">
    <name type="scientific">Populus davidiana</name>
    <dbReference type="NCBI Taxonomy" id="266767"/>
    <lineage>
        <taxon>Eukaryota</taxon>
        <taxon>Viridiplantae</taxon>
        <taxon>Streptophyta</taxon>
        <taxon>Embryophyta</taxon>
        <taxon>Tracheophyta</taxon>
        <taxon>Spermatophyta</taxon>
        <taxon>Magnoliopsida</taxon>
        <taxon>eudicotyledons</taxon>
        <taxon>Gunneridae</taxon>
        <taxon>Pentapetalae</taxon>
        <taxon>rosids</taxon>
        <taxon>fabids</taxon>
        <taxon>Malpighiales</taxon>
        <taxon>Salicaceae</taxon>
        <taxon>Saliceae</taxon>
        <taxon>Populus</taxon>
    </lineage>
</organism>
<name>A0A6M2F2W3_9ROSI</name>
<feature type="transmembrane region" description="Helical" evidence="1">
    <location>
        <begin position="51"/>
        <end position="73"/>
    </location>
</feature>
<keyword evidence="1" id="KW-1133">Transmembrane helix</keyword>
<proteinExistence type="predicted"/>
<dbReference type="AlphaFoldDB" id="A0A6M2F2W3"/>
<reference evidence="2" key="1">
    <citation type="submission" date="2020-03" db="EMBL/GenBank/DDBJ databases">
        <authorList>
            <person name="Zhang R."/>
        </authorList>
    </citation>
    <scope>NUCLEOTIDE SEQUENCE</scope>
</reference>
<keyword evidence="1" id="KW-0472">Membrane</keyword>
<keyword evidence="1" id="KW-0812">Transmembrane</keyword>